<evidence type="ECO:0000313" key="2">
    <source>
        <dbReference type="Proteomes" id="UP000238312"/>
    </source>
</evidence>
<evidence type="ECO:0000313" key="1">
    <source>
        <dbReference type="EMBL" id="PRX66976.1"/>
    </source>
</evidence>
<dbReference type="Proteomes" id="UP000238312">
    <property type="component" value="Unassembled WGS sequence"/>
</dbReference>
<sequence length="828" mass="90280">MTEVRAGWALHGKPRDSHEDYTIMASGGFGFTDGDLMLILSRYSLGNPPADRDSPGSLPWVAINEARDGEITYVGLTVQEWSNDPDGAGRPIAHSRYFAVPYQALCAEAISYQDLYHTLRRAPLPSAGAPMRIELSATKATEQARSIAALGFARVATAAAMSLEGPVTVTRCPELRLEERLTFLDAVAALLPYGWRTEYSAGTWHEGGSKHVRLAFARHNRANSFELDWLAPAGPPARADIAGTYLQRLRELTGGGSGEEAVARVIGHLRLMTGPVNGPEDAIRSLNEFDWHLRVLKAARQGHATRADLRRMFNSEEWRLLESQEDRVLVFGELIDAADREDIPLITRVWNEVAADHRTPFDRLVHAGAAALCGPDPDRDTSAYVAAAETLGIGDRYLAAVLEGGGTTVHARSLAVAAAQVKRRLDTDHAETFEAVVRDIPLAFALITELLDRPEDLSALVEQLKTRLPVPMGSFDAVLTGPGVRISECEIEQLAAYGANCLYDYLRVAAAYERLGLVLPAFVGWLVGQARIDAAFWGSRLAGLERAGATEQGVIDALLLGLRSGPRHLRFVGQAEQAAYRAGFLEVLRLSSSPLRARVLDGLARHLETWTWPAEPDSAALVLSLSAAVGGDGEAGGVTLARVVAAGRALDPRLSANPEYAGWWATALREDPPLRSEAPLIALRALRRSADPKQVAMLCAEGYLAGTTAGQICEALRVSEWHPTGEELLWLLRQTRMLHPSAPVHSERMDEWLRDLLRVYIADDVSKAGPRAEVTLLLLREMDFHLGLLDCVVPGGHSLGEEAREGLKEAAQRIKNLAAEGGWRLWRR</sequence>
<name>A0A2T0N495_9ACTN</name>
<accession>A0A2T0N495</accession>
<gene>
    <name evidence="1" type="ORF">B0I32_105416</name>
</gene>
<reference evidence="1 2" key="1">
    <citation type="submission" date="2018-03" db="EMBL/GenBank/DDBJ databases">
        <title>Genomic Encyclopedia of Type Strains, Phase III (KMG-III): the genomes of soil and plant-associated and newly described type strains.</title>
        <authorList>
            <person name="Whitman W."/>
        </authorList>
    </citation>
    <scope>NUCLEOTIDE SEQUENCE [LARGE SCALE GENOMIC DNA]</scope>
    <source>
        <strain evidence="1 2">CGMCC 4.7104</strain>
    </source>
</reference>
<dbReference type="EMBL" id="PVNG01000005">
    <property type="protein sequence ID" value="PRX66976.1"/>
    <property type="molecule type" value="Genomic_DNA"/>
</dbReference>
<dbReference type="AlphaFoldDB" id="A0A2T0N495"/>
<comment type="caution">
    <text evidence="1">The sequence shown here is derived from an EMBL/GenBank/DDBJ whole genome shotgun (WGS) entry which is preliminary data.</text>
</comment>
<organism evidence="1 2">
    <name type="scientific">Nonomuraea fuscirosea</name>
    <dbReference type="NCBI Taxonomy" id="1291556"/>
    <lineage>
        <taxon>Bacteria</taxon>
        <taxon>Bacillati</taxon>
        <taxon>Actinomycetota</taxon>
        <taxon>Actinomycetes</taxon>
        <taxon>Streptosporangiales</taxon>
        <taxon>Streptosporangiaceae</taxon>
        <taxon>Nonomuraea</taxon>
    </lineage>
</organism>
<protein>
    <submittedName>
        <fullName evidence="1">Uncharacterized protein</fullName>
    </submittedName>
</protein>
<dbReference type="OrthoDB" id="3344388at2"/>
<keyword evidence="2" id="KW-1185">Reference proteome</keyword>
<dbReference type="RefSeq" id="WP_106239110.1">
    <property type="nucleotide sequence ID" value="NZ_PVNG01000005.1"/>
</dbReference>
<proteinExistence type="predicted"/>